<evidence type="ECO:0000313" key="2">
    <source>
        <dbReference type="Proteomes" id="UP000193920"/>
    </source>
</evidence>
<keyword evidence="2" id="KW-1185">Reference proteome</keyword>
<proteinExistence type="predicted"/>
<reference evidence="1 2" key="1">
    <citation type="submission" date="2016-08" db="EMBL/GenBank/DDBJ databases">
        <title>A Parts List for Fungal Cellulosomes Revealed by Comparative Genomics.</title>
        <authorList>
            <consortium name="DOE Joint Genome Institute"/>
            <person name="Haitjema C.H."/>
            <person name="Gilmore S.P."/>
            <person name="Henske J.K."/>
            <person name="Solomon K.V."/>
            <person name="De Groot R."/>
            <person name="Kuo A."/>
            <person name="Mondo S.J."/>
            <person name="Salamov A.A."/>
            <person name="Labutti K."/>
            <person name="Zhao Z."/>
            <person name="Chiniquy J."/>
            <person name="Barry K."/>
            <person name="Brewer H.M."/>
            <person name="Purvine S.O."/>
            <person name="Wright A.T."/>
            <person name="Boxma B."/>
            <person name="Van Alen T."/>
            <person name="Hackstein J.H."/>
            <person name="Baker S.E."/>
            <person name="Grigoriev I.V."/>
            <person name="O'Malley M.A."/>
        </authorList>
    </citation>
    <scope>NUCLEOTIDE SEQUENCE [LARGE SCALE GENOMIC DNA]</scope>
    <source>
        <strain evidence="1 2">G1</strain>
    </source>
</reference>
<sequence>MNVVDIFASIAARDDESNIRAVIPEGHSDIDDAILTQTRFRFRLLWGSALTFASDEKKDQMLSYVKPLEDLFQEKQTKFFGISAHEYLEPISSNQDILDSRLFRTGGLNEILYTTPDKAFGPRLLRDFILDDFRMVVSFVNTVELISSETGNRELGEIKQRLMSFSEKWNNNNVLLYMSNVSDLVNEAQEFIGSIRNIIEKVK</sequence>
<dbReference type="EMBL" id="MCOG01000212">
    <property type="protein sequence ID" value="ORY25416.1"/>
    <property type="molecule type" value="Genomic_DNA"/>
</dbReference>
<accession>A0A1Y2ASE1</accession>
<gene>
    <name evidence="1" type="ORF">LY90DRAFT_706329</name>
</gene>
<dbReference type="AlphaFoldDB" id="A0A1Y2ASE1"/>
<name>A0A1Y2ASE1_9FUNG</name>
<comment type="caution">
    <text evidence="1">The sequence shown here is derived from an EMBL/GenBank/DDBJ whole genome shotgun (WGS) entry which is preliminary data.</text>
</comment>
<organism evidence="1 2">
    <name type="scientific">Neocallimastix californiae</name>
    <dbReference type="NCBI Taxonomy" id="1754190"/>
    <lineage>
        <taxon>Eukaryota</taxon>
        <taxon>Fungi</taxon>
        <taxon>Fungi incertae sedis</taxon>
        <taxon>Chytridiomycota</taxon>
        <taxon>Chytridiomycota incertae sedis</taxon>
        <taxon>Neocallimastigomycetes</taxon>
        <taxon>Neocallimastigales</taxon>
        <taxon>Neocallimastigaceae</taxon>
        <taxon>Neocallimastix</taxon>
    </lineage>
</organism>
<evidence type="ECO:0000313" key="1">
    <source>
        <dbReference type="EMBL" id="ORY25416.1"/>
    </source>
</evidence>
<protein>
    <submittedName>
        <fullName evidence="1">Uncharacterized protein</fullName>
    </submittedName>
</protein>
<dbReference type="Proteomes" id="UP000193920">
    <property type="component" value="Unassembled WGS sequence"/>
</dbReference>